<reference evidence="2" key="1">
    <citation type="submission" date="2017-02" db="EMBL/GenBank/DDBJ databases">
        <authorList>
            <person name="Varghese N."/>
            <person name="Submissions S."/>
        </authorList>
    </citation>
    <scope>NUCLEOTIDE SEQUENCE [LARGE SCALE GENOMIC DNA]</scope>
    <source>
        <strain evidence="2">ATCC 700200</strain>
    </source>
</reference>
<dbReference type="EMBL" id="FUYE01000008">
    <property type="protein sequence ID" value="SKA98543.1"/>
    <property type="molecule type" value="Genomic_DNA"/>
</dbReference>
<proteinExistence type="predicted"/>
<dbReference type="STRING" id="48467.SAMN02745166_02791"/>
<evidence type="ECO:0008006" key="3">
    <source>
        <dbReference type="Google" id="ProtNLM"/>
    </source>
</evidence>
<evidence type="ECO:0000313" key="1">
    <source>
        <dbReference type="EMBL" id="SKA98543.1"/>
    </source>
</evidence>
<name>A0A1T4YA19_9BACT</name>
<dbReference type="Proteomes" id="UP000190774">
    <property type="component" value="Unassembled WGS sequence"/>
</dbReference>
<protein>
    <recommendedName>
        <fullName evidence="3">DUF2185 domain-containing protein</fullName>
    </recommendedName>
</protein>
<keyword evidence="2" id="KW-1185">Reference proteome</keyword>
<evidence type="ECO:0000313" key="2">
    <source>
        <dbReference type="Proteomes" id="UP000190774"/>
    </source>
</evidence>
<organism evidence="1 2">
    <name type="scientific">Prosthecobacter debontii</name>
    <dbReference type="NCBI Taxonomy" id="48467"/>
    <lineage>
        <taxon>Bacteria</taxon>
        <taxon>Pseudomonadati</taxon>
        <taxon>Verrucomicrobiota</taxon>
        <taxon>Verrucomicrobiia</taxon>
        <taxon>Verrucomicrobiales</taxon>
        <taxon>Verrucomicrobiaceae</taxon>
        <taxon>Prosthecobacter</taxon>
    </lineage>
</organism>
<dbReference type="AlphaFoldDB" id="A0A1T4YA19"/>
<sequence length="95" mass="10656">MKQPNSDWFSPLDPAVITTEAVAQRRQPVTRIVHEDGHGGWQFYDDIEPLRGPVVLPKPDMLALDPSLALVTDLPVGWEATRETVSDPWVRSELP</sequence>
<accession>A0A1T4YA19</accession>
<gene>
    <name evidence="1" type="ORF">SAMN02745166_02791</name>
</gene>